<feature type="compositionally biased region" description="Low complexity" evidence="7">
    <location>
        <begin position="773"/>
        <end position="785"/>
    </location>
</feature>
<dbReference type="InterPro" id="IPR048287">
    <property type="entry name" value="TSPN-like_N"/>
</dbReference>
<feature type="region of interest" description="Disordered" evidence="7">
    <location>
        <begin position="656"/>
        <end position="737"/>
    </location>
</feature>
<feature type="compositionally biased region" description="Gly residues" evidence="7">
    <location>
        <begin position="964"/>
        <end position="973"/>
    </location>
</feature>
<dbReference type="PANTHER" id="PTHR24023:SF1112">
    <property type="entry name" value="COL_CUTICLE_N DOMAIN-CONTAINING PROTEIN-RELATED"/>
    <property type="match status" value="1"/>
</dbReference>
<reference evidence="10" key="1">
    <citation type="submission" date="2025-08" db="UniProtKB">
        <authorList>
            <consortium name="Ensembl"/>
        </authorList>
    </citation>
    <scope>IDENTIFICATION</scope>
</reference>
<evidence type="ECO:0000256" key="7">
    <source>
        <dbReference type="SAM" id="MobiDB-lite"/>
    </source>
</evidence>
<feature type="compositionally biased region" description="Polar residues" evidence="7">
    <location>
        <begin position="329"/>
        <end position="342"/>
    </location>
</feature>
<evidence type="ECO:0000313" key="11">
    <source>
        <dbReference type="Proteomes" id="UP000694557"/>
    </source>
</evidence>
<dbReference type="Pfam" id="PF01391">
    <property type="entry name" value="Collagen"/>
    <property type="match status" value="2"/>
</dbReference>
<feature type="region of interest" description="Disordered" evidence="7">
    <location>
        <begin position="478"/>
        <end position="511"/>
    </location>
</feature>
<feature type="compositionally biased region" description="Low complexity" evidence="7">
    <location>
        <begin position="921"/>
        <end position="930"/>
    </location>
</feature>
<feature type="compositionally biased region" description="Low complexity" evidence="7">
    <location>
        <begin position="486"/>
        <end position="496"/>
    </location>
</feature>
<feature type="region of interest" description="Disordered" evidence="7">
    <location>
        <begin position="525"/>
        <end position="578"/>
    </location>
</feature>
<dbReference type="SUPFAM" id="SSF49899">
    <property type="entry name" value="Concanavalin A-like lectins/glucanases"/>
    <property type="match status" value="1"/>
</dbReference>
<dbReference type="FunFam" id="2.60.120.1000:FF:000007">
    <property type="entry name" value="Collagen type V alpha 3 chain"/>
    <property type="match status" value="1"/>
</dbReference>
<dbReference type="SMART" id="SM00282">
    <property type="entry name" value="LamG"/>
    <property type="match status" value="1"/>
</dbReference>
<dbReference type="GeneTree" id="ENSGT00940000154535"/>
<keyword evidence="11" id="KW-1185">Reference proteome</keyword>
<dbReference type="InterPro" id="IPR050149">
    <property type="entry name" value="Collagen_superfamily"/>
</dbReference>
<evidence type="ECO:0000256" key="3">
    <source>
        <dbReference type="ARBA" id="ARBA00022530"/>
    </source>
</evidence>
<keyword evidence="5" id="KW-0677">Repeat</keyword>
<feature type="region of interest" description="Disordered" evidence="7">
    <location>
        <begin position="232"/>
        <end position="374"/>
    </location>
</feature>
<name>A0A8C7CU40_ONCKI</name>
<proteinExistence type="predicted"/>
<feature type="compositionally biased region" description="Gly residues" evidence="7">
    <location>
        <begin position="1104"/>
        <end position="1116"/>
    </location>
</feature>
<dbReference type="GO" id="GO:0005615">
    <property type="term" value="C:extracellular space"/>
    <property type="evidence" value="ECO:0007669"/>
    <property type="project" value="TreeGrafter"/>
</dbReference>
<dbReference type="PROSITE" id="PS51461">
    <property type="entry name" value="NC1_FIB"/>
    <property type="match status" value="1"/>
</dbReference>
<evidence type="ECO:0000256" key="8">
    <source>
        <dbReference type="SAM" id="SignalP"/>
    </source>
</evidence>
<feature type="compositionally biased region" description="Polar residues" evidence="7">
    <location>
        <begin position="232"/>
        <end position="246"/>
    </location>
</feature>
<feature type="compositionally biased region" description="Polar residues" evidence="7">
    <location>
        <begin position="500"/>
        <end position="511"/>
    </location>
</feature>
<dbReference type="SMART" id="SM00038">
    <property type="entry name" value="COLFI"/>
    <property type="match status" value="1"/>
</dbReference>
<feature type="compositionally biased region" description="Basic residues" evidence="7">
    <location>
        <begin position="263"/>
        <end position="286"/>
    </location>
</feature>
<dbReference type="InterPro" id="IPR008160">
    <property type="entry name" value="Collagen"/>
</dbReference>
<accession>A0A8C7CU40</accession>
<dbReference type="InterPro" id="IPR013320">
    <property type="entry name" value="ConA-like_dom_sf"/>
</dbReference>
<feature type="compositionally biased region" description="Basic and acidic residues" evidence="7">
    <location>
        <begin position="1066"/>
        <end position="1075"/>
    </location>
</feature>
<feature type="compositionally biased region" description="Low complexity" evidence="7">
    <location>
        <begin position="712"/>
        <end position="725"/>
    </location>
</feature>
<feature type="compositionally biased region" description="Gly residues" evidence="7">
    <location>
        <begin position="1032"/>
        <end position="1041"/>
    </location>
</feature>
<evidence type="ECO:0000256" key="4">
    <source>
        <dbReference type="ARBA" id="ARBA00022729"/>
    </source>
</evidence>
<dbReference type="Ensembl" id="ENSOKIT00005005445.1">
    <property type="protein sequence ID" value="ENSOKIP00005005091.1"/>
    <property type="gene ID" value="ENSOKIG00005002404.1"/>
</dbReference>
<organism evidence="10 11">
    <name type="scientific">Oncorhynchus kisutch</name>
    <name type="common">Coho salmon</name>
    <name type="synonym">Salmo kisutch</name>
    <dbReference type="NCBI Taxonomy" id="8019"/>
    <lineage>
        <taxon>Eukaryota</taxon>
        <taxon>Metazoa</taxon>
        <taxon>Chordata</taxon>
        <taxon>Craniata</taxon>
        <taxon>Vertebrata</taxon>
        <taxon>Euteleostomi</taxon>
        <taxon>Actinopterygii</taxon>
        <taxon>Neopterygii</taxon>
        <taxon>Teleostei</taxon>
        <taxon>Protacanthopterygii</taxon>
        <taxon>Salmoniformes</taxon>
        <taxon>Salmonidae</taxon>
        <taxon>Salmoninae</taxon>
        <taxon>Oncorhynchus</taxon>
    </lineage>
</organism>
<evidence type="ECO:0000256" key="5">
    <source>
        <dbReference type="ARBA" id="ARBA00022737"/>
    </source>
</evidence>
<keyword evidence="6" id="KW-0176">Collagen</keyword>
<protein>
    <submittedName>
        <fullName evidence="10">Collagen, type V, alpha 3a</fullName>
    </submittedName>
</protein>
<dbReference type="Pfam" id="PF01410">
    <property type="entry name" value="COLFI"/>
    <property type="match status" value="1"/>
</dbReference>
<evidence type="ECO:0000256" key="2">
    <source>
        <dbReference type="ARBA" id="ARBA00022525"/>
    </source>
</evidence>
<dbReference type="GO" id="GO:0030020">
    <property type="term" value="F:extracellular matrix structural constituent conferring tensile strength"/>
    <property type="evidence" value="ECO:0007669"/>
    <property type="project" value="TreeGrafter"/>
</dbReference>
<feature type="compositionally biased region" description="Pro residues" evidence="7">
    <location>
        <begin position="1048"/>
        <end position="1060"/>
    </location>
</feature>
<feature type="domain" description="Fibrillar collagen NC1" evidence="9">
    <location>
        <begin position="1211"/>
        <end position="1429"/>
    </location>
</feature>
<evidence type="ECO:0000256" key="6">
    <source>
        <dbReference type="ARBA" id="ARBA00023119"/>
    </source>
</evidence>
<reference evidence="10" key="2">
    <citation type="submission" date="2025-09" db="UniProtKB">
        <authorList>
            <consortium name="Ensembl"/>
        </authorList>
    </citation>
    <scope>IDENTIFICATION</scope>
</reference>
<dbReference type="Pfam" id="PF02210">
    <property type="entry name" value="Laminin_G_2"/>
    <property type="match status" value="1"/>
</dbReference>
<dbReference type="GO" id="GO:0005581">
    <property type="term" value="C:collagen trimer"/>
    <property type="evidence" value="ECO:0007669"/>
    <property type="project" value="UniProtKB-KW"/>
</dbReference>
<dbReference type="Proteomes" id="UP000694557">
    <property type="component" value="Unassembled WGS sequence"/>
</dbReference>
<comment type="subcellular location">
    <subcellularLocation>
        <location evidence="1">Secreted</location>
    </subcellularLocation>
</comment>
<dbReference type="GO" id="GO:0031012">
    <property type="term" value="C:extracellular matrix"/>
    <property type="evidence" value="ECO:0007669"/>
    <property type="project" value="TreeGrafter"/>
</dbReference>
<dbReference type="PANTHER" id="PTHR24023">
    <property type="entry name" value="COLLAGEN ALPHA"/>
    <property type="match status" value="1"/>
</dbReference>
<sequence length="1430" mass="150105">MKYMLLYHCVLMCLLLSCAADPIDVLRVLELSDHMEGVSMEAGLCTSRKDMEETDMAYRIDKKIQLSAPTKQLFPDSLFPVDFSLMTTVRAKKDTQFFLLSVYDEQGVQQLGLEVGRSPVFLYEDHQGQPSPELYPIFKKINLADGKWHRIAYSVEGKSVTLYLDCEKVQTLELLRGDNPLVSTEGVIVFGTRLLDEEVFEGEIQQLLILEDAQAAADYCLHYIPDCDSPLSYNRQAQNPEQTSQLKPDPMIQSNEPEEPMKRSKKDRKGKKDKKKRDKKGRGKKRKEGEAGPEEEGFIQVSTVLPEKQSQETYYPTEKPSTMELFTPESVTPSEAPDQTTIIPERPTHRPDSDIEDPSVVPSALPESKEERLDKKPQMEEFDDNFYGDLYDDLAVSMVTVGPNISEYEYPPPSLSLSLCLSQGPPGRPGLAGVDGIPGPPGTMLMLPFQHGGDSQKGPVVSAQEAQAQAILQQTKMSLKGPPGPLGLTGRPGPLVGYPPSSNQRPQSSILPYSLSTPGRYSHIYSPPQPRFDGLPGLPGNKGHRVSEGDNGVTGGHGEDGPEGPKGQSGPLGEVGGAGIAGEKVQKHYFTSLTFTVCVWLCNMYELLGLCRCMDICVFSLSATGPQGPQGRNGEAGPKGPNLHLLFSHLSSLLSQGFQGKTGPHGPTGVIGPQGKSGETGPNGDRGHPGSPGPPGEMGLPGAAGKEGSKGDPGPSGAPGKSGPAGLRGFRGSRGSPGAMTRIMAVVRLTVFPHPSVPKGEKGPIGPAGQDGAQGPVGLPGAAGPAGPPGEDGDKVLTPVQHSRYHGPSGPIGIQGPVGHPGLPGVDGEPGLRGQQGMYGPKGDEGARGHKGATGPTGLQVRRRDTPLLDCTIHLSTPPGGVGQPGIVGEKGEDGEAGDPGPVGDTGAAGGKGELGEKGDSGPSGAAGPAGVRGTPGEDGPKGNPGPLGFPGDSGPPGEAGINGADGGPGAKGDNGDPGKAGPPGASGEPGPSGPPGRRVRGTNGVEGLVGKKGPVGPQGQSGMPGPEGLRGIPGPGGEQGLNGPPGQTGPPGPMGPPGLPGLKGDPGRKGDKGHGGLIGLIGPPGELGEKGDRGLPGNQGTQGTKGDGGKGGLPGPTGPPGPPGLSVSGAIGLQGDTGPAGSPGPPGPPATMVQPLPIRDHEGRRKRKRHSRMVQGGSDPYEEAEMKMDLEQEEFLQADQPMLEETEGMEEVFASLTSMKTEVELMRKPLGTFESPARTCKELMMIQHGYRDGDYWIDPNQGCHRDSIKVFCNFTAEGDTCLYPDKRFETVKLAAWNKEKPGSWFSQYRKGKQLQYSDSDGNPVHVVQLTFLKLLSATARQTFTYSCQNSAGWFDSATRSHQHAIRFRGSNDEEMISRHSVSSTLLYFSLSLIDSPRAELLPVIDVAPSDFGSSNQKFGFHVGPVCYNS</sequence>
<dbReference type="Gene3D" id="2.60.120.200">
    <property type="match status" value="1"/>
</dbReference>
<feature type="signal peptide" evidence="8">
    <location>
        <begin position="1"/>
        <end position="20"/>
    </location>
</feature>
<dbReference type="FunFam" id="2.60.120.200:FF:000016">
    <property type="entry name" value="Collagen XI alpha 1 chain"/>
    <property type="match status" value="1"/>
</dbReference>
<feature type="region of interest" description="Disordered" evidence="7">
    <location>
        <begin position="825"/>
        <end position="1182"/>
    </location>
</feature>
<evidence type="ECO:0000259" key="9">
    <source>
        <dbReference type="PROSITE" id="PS51461"/>
    </source>
</evidence>
<keyword evidence="4 8" id="KW-0732">Signal</keyword>
<evidence type="ECO:0000313" key="10">
    <source>
        <dbReference type="Ensembl" id="ENSOKIP00005005091.1"/>
    </source>
</evidence>
<feature type="chain" id="PRO_5034806410" evidence="8">
    <location>
        <begin position="21"/>
        <end position="1430"/>
    </location>
</feature>
<feature type="region of interest" description="Disordered" evidence="7">
    <location>
        <begin position="755"/>
        <end position="791"/>
    </location>
</feature>
<dbReference type="InterPro" id="IPR000885">
    <property type="entry name" value="Fib_collagen_C"/>
</dbReference>
<dbReference type="PROSITE" id="PS51257">
    <property type="entry name" value="PROKAR_LIPOPROTEIN"/>
    <property type="match status" value="1"/>
</dbReference>
<keyword evidence="3" id="KW-0272">Extracellular matrix</keyword>
<evidence type="ECO:0000256" key="1">
    <source>
        <dbReference type="ARBA" id="ARBA00004613"/>
    </source>
</evidence>
<keyword evidence="2" id="KW-0964">Secreted</keyword>
<dbReference type="GO" id="GO:0030198">
    <property type="term" value="P:extracellular matrix organization"/>
    <property type="evidence" value="ECO:0007669"/>
    <property type="project" value="TreeGrafter"/>
</dbReference>
<feature type="region of interest" description="Disordered" evidence="7">
    <location>
        <begin position="625"/>
        <end position="644"/>
    </location>
</feature>
<dbReference type="InterPro" id="IPR001791">
    <property type="entry name" value="Laminin_G"/>
</dbReference>
<dbReference type="SMART" id="SM00210">
    <property type="entry name" value="TSPN"/>
    <property type="match status" value="1"/>
</dbReference>
<feature type="compositionally biased region" description="Low complexity" evidence="7">
    <location>
        <begin position="978"/>
        <end position="990"/>
    </location>
</feature>
<dbReference type="Gene3D" id="2.60.120.1000">
    <property type="match status" value="1"/>
</dbReference>